<evidence type="ECO:0000313" key="2">
    <source>
        <dbReference type="Proteomes" id="UP000094472"/>
    </source>
</evidence>
<evidence type="ECO:0000313" key="1">
    <source>
        <dbReference type="EMBL" id="ODS01499.1"/>
    </source>
</evidence>
<gene>
    <name evidence="1" type="ORF">AUC69_06505</name>
</gene>
<keyword evidence="2" id="KW-1185">Reference proteome</keyword>
<dbReference type="Proteomes" id="UP000094472">
    <property type="component" value="Unassembled WGS sequence"/>
</dbReference>
<dbReference type="OrthoDB" id="8137995at2"/>
<sequence length="120" mass="12522">MTPLKGNAEKVSCRATYKTEGAAVTQNIRCAGVDHKFAASFNLTYKGGRVSGSWSEALYAASGAVSGTASGNSVRVRLSGDKFAGRMSISLSGSRHAITIVQLDKGSGAYRPVANLSLHR</sequence>
<organism evidence="1 2">
    <name type="scientific">Methyloceanibacter superfactus</name>
    <dbReference type="NCBI Taxonomy" id="1774969"/>
    <lineage>
        <taxon>Bacteria</taxon>
        <taxon>Pseudomonadati</taxon>
        <taxon>Pseudomonadota</taxon>
        <taxon>Alphaproteobacteria</taxon>
        <taxon>Hyphomicrobiales</taxon>
        <taxon>Hyphomicrobiaceae</taxon>
        <taxon>Methyloceanibacter</taxon>
    </lineage>
</organism>
<dbReference type="EMBL" id="LPWF01000006">
    <property type="protein sequence ID" value="ODS01499.1"/>
    <property type="molecule type" value="Genomic_DNA"/>
</dbReference>
<accession>A0A1E3W6R2</accession>
<name>A0A1E3W6R2_9HYPH</name>
<dbReference type="RefSeq" id="WP_069440771.1">
    <property type="nucleotide sequence ID" value="NZ_LPWF01000006.1"/>
</dbReference>
<protein>
    <submittedName>
        <fullName evidence="1">Uncharacterized protein</fullName>
    </submittedName>
</protein>
<dbReference type="AlphaFoldDB" id="A0A1E3W6R2"/>
<proteinExistence type="predicted"/>
<comment type="caution">
    <text evidence="1">The sequence shown here is derived from an EMBL/GenBank/DDBJ whole genome shotgun (WGS) entry which is preliminary data.</text>
</comment>
<reference evidence="1 2" key="1">
    <citation type="journal article" date="2016" name="Environ. Microbiol.">
        <title>New Methyloceanibacter diversity from North Sea sediments includes methanotroph containing solely the soluble methane monooxygenase.</title>
        <authorList>
            <person name="Vekeman B."/>
            <person name="Kerckhof F.M."/>
            <person name="Cremers G."/>
            <person name="de Vos P."/>
            <person name="Vandamme P."/>
            <person name="Boon N."/>
            <person name="Op den Camp H.J."/>
            <person name="Heylen K."/>
        </authorList>
    </citation>
    <scope>NUCLEOTIDE SEQUENCE [LARGE SCALE GENOMIC DNA]</scope>
    <source>
        <strain evidence="1 2">R-67175</strain>
    </source>
</reference>